<dbReference type="SUPFAM" id="SSF54695">
    <property type="entry name" value="POZ domain"/>
    <property type="match status" value="1"/>
</dbReference>
<evidence type="ECO:0000259" key="1">
    <source>
        <dbReference type="PROSITE" id="PS50097"/>
    </source>
</evidence>
<organism evidence="2 3">
    <name type="scientific">Schizophyllum amplum</name>
    <dbReference type="NCBI Taxonomy" id="97359"/>
    <lineage>
        <taxon>Eukaryota</taxon>
        <taxon>Fungi</taxon>
        <taxon>Dikarya</taxon>
        <taxon>Basidiomycota</taxon>
        <taxon>Agaricomycotina</taxon>
        <taxon>Agaricomycetes</taxon>
        <taxon>Agaricomycetidae</taxon>
        <taxon>Agaricales</taxon>
        <taxon>Schizophyllaceae</taxon>
        <taxon>Schizophyllum</taxon>
    </lineage>
</organism>
<reference evidence="2 3" key="1">
    <citation type="journal article" date="2019" name="New Phytol.">
        <title>Comparative genomics reveals unique wood-decay strategies and fruiting body development in the Schizophyllaceae.</title>
        <authorList>
            <person name="Almasi E."/>
            <person name="Sahu N."/>
            <person name="Krizsan K."/>
            <person name="Balint B."/>
            <person name="Kovacs G.M."/>
            <person name="Kiss B."/>
            <person name="Cseklye J."/>
            <person name="Drula E."/>
            <person name="Henrissat B."/>
            <person name="Nagy I."/>
            <person name="Chovatia M."/>
            <person name="Adam C."/>
            <person name="LaButti K."/>
            <person name="Lipzen A."/>
            <person name="Riley R."/>
            <person name="Grigoriev I.V."/>
            <person name="Nagy L.G."/>
        </authorList>
    </citation>
    <scope>NUCLEOTIDE SEQUENCE [LARGE SCALE GENOMIC DNA]</scope>
    <source>
        <strain evidence="2 3">NL-1724</strain>
    </source>
</reference>
<gene>
    <name evidence="2" type="ORF">BD626DRAFT_273746</name>
</gene>
<feature type="domain" description="BTB" evidence="1">
    <location>
        <begin position="77"/>
        <end position="152"/>
    </location>
</feature>
<comment type="caution">
    <text evidence="2">The sequence shown here is derived from an EMBL/GenBank/DDBJ whole genome shotgun (WGS) entry which is preliminary data.</text>
</comment>
<dbReference type="PROSITE" id="PS50097">
    <property type="entry name" value="BTB"/>
    <property type="match status" value="1"/>
</dbReference>
<sequence length="260" mass="29616">MLGAVIGCDLRYGQDQERIAHLQRRFSAWDDAHDAMAAVRIASNKRASSGCTMTTNMDPPPSNRLVASNEKYVLESGDIHVQVERTLYQMHAYHLRRATPFFDGVLQLHEDRIVPGTTGSTSALPLVLDAINAEEFEALLWFFYESTYFWTHKIDGARAKTWESVLLVAKRYSMFIVARVACCALSHCPDALDDTRKIALHAQYAYDNKRSQVTGLGLVNDHQSRARGRSVYCSPAMRLYYMPLIQQLRRCLRERDSRLP</sequence>
<dbReference type="EMBL" id="VDMD01000009">
    <property type="protein sequence ID" value="TRM63590.1"/>
    <property type="molecule type" value="Genomic_DNA"/>
</dbReference>
<dbReference type="InterPro" id="IPR011333">
    <property type="entry name" value="SKP1/BTB/POZ_sf"/>
</dbReference>
<dbReference type="Gene3D" id="3.30.710.10">
    <property type="entry name" value="Potassium Channel Kv1.1, Chain A"/>
    <property type="match status" value="1"/>
</dbReference>
<evidence type="ECO:0000313" key="2">
    <source>
        <dbReference type="EMBL" id="TRM63590.1"/>
    </source>
</evidence>
<dbReference type="Proteomes" id="UP000320762">
    <property type="component" value="Unassembled WGS sequence"/>
</dbReference>
<keyword evidence="3" id="KW-1185">Reference proteome</keyword>
<evidence type="ECO:0000313" key="3">
    <source>
        <dbReference type="Proteomes" id="UP000320762"/>
    </source>
</evidence>
<dbReference type="OrthoDB" id="2985972at2759"/>
<name>A0A550CFK7_9AGAR</name>
<dbReference type="InterPro" id="IPR000210">
    <property type="entry name" value="BTB/POZ_dom"/>
</dbReference>
<dbReference type="AlphaFoldDB" id="A0A550CFK7"/>
<accession>A0A550CFK7</accession>
<protein>
    <recommendedName>
        <fullName evidence="1">BTB domain-containing protein</fullName>
    </recommendedName>
</protein>
<proteinExistence type="predicted"/>